<reference evidence="2" key="1">
    <citation type="submission" date="2016-10" db="EMBL/GenBank/DDBJ databases">
        <authorList>
            <person name="Varghese N."/>
            <person name="Submissions S."/>
        </authorList>
    </citation>
    <scope>NUCLEOTIDE SEQUENCE [LARGE SCALE GENOMIC DNA]</scope>
    <source>
        <strain evidence="2">DSM 217</strain>
    </source>
</reference>
<dbReference type="RefSeq" id="WP_175534738.1">
    <property type="nucleotide sequence ID" value="NZ_FNNZ01000030.1"/>
</dbReference>
<name>A0A1H3C550_THIRO</name>
<protein>
    <submittedName>
        <fullName evidence="1">Uncharacterized protein</fullName>
    </submittedName>
</protein>
<accession>A0A1H3C550</accession>
<sequence length="55" mass="5945">MCRLTASGEAPIRAAITETVGSWIDSRESPLMSATSLTSPAKRRVTDPVQSIVIW</sequence>
<evidence type="ECO:0000313" key="2">
    <source>
        <dbReference type="Proteomes" id="UP000198816"/>
    </source>
</evidence>
<dbReference type="AlphaFoldDB" id="A0A1H3C550"/>
<dbReference type="EMBL" id="FNNZ01000030">
    <property type="protein sequence ID" value="SDX49028.1"/>
    <property type="molecule type" value="Genomic_DNA"/>
</dbReference>
<dbReference type="Proteomes" id="UP000198816">
    <property type="component" value="Unassembled WGS sequence"/>
</dbReference>
<evidence type="ECO:0000313" key="1">
    <source>
        <dbReference type="EMBL" id="SDX49028.1"/>
    </source>
</evidence>
<keyword evidence="2" id="KW-1185">Reference proteome</keyword>
<proteinExistence type="predicted"/>
<gene>
    <name evidence="1" type="ORF">SAMN05421783_13015</name>
</gene>
<organism evidence="1 2">
    <name type="scientific">Thiocapsa roseopersicina</name>
    <dbReference type="NCBI Taxonomy" id="1058"/>
    <lineage>
        <taxon>Bacteria</taxon>
        <taxon>Pseudomonadati</taxon>
        <taxon>Pseudomonadota</taxon>
        <taxon>Gammaproteobacteria</taxon>
        <taxon>Chromatiales</taxon>
        <taxon>Chromatiaceae</taxon>
        <taxon>Thiocapsa</taxon>
    </lineage>
</organism>